<dbReference type="EMBL" id="QEAM01000147">
    <property type="protein sequence ID" value="TPX45252.1"/>
    <property type="molecule type" value="Genomic_DNA"/>
</dbReference>
<sequence>MHKSTPRRAAPPHLIASHPRPCAHAPYAPAPSASNVLTTQPTSSKHKQVMMLRTSIPYMHSTLRPSQPILRPYSSRAAASSRPHDSSSTTPSITRLPLFLSSSSSSSSPAHASPPAPFLQRYILSPAARAIIKSWTRHGVAHVLPESYLSGSFLNGVAHAAPTFMHAIAHPPRLSRITTPALHSRLVRLAATLASRNETLRISICRVHATALDSVELIFGPPVADTTMAHKTLVATSADDAFRLYALGPDAYLVKIFHVGFVLPGDASVRRLASDTPGLVDRAVRWSQLFADAIDEGLMIRVNARVDVDLDFIHRHYDYSKSGPSHAGGPIRPDEDSIAAGTIISSLQQARKSIVMQFESPHVDGDIFASNVAEDDENDDLSSNVLMEDAFEHGFGWRVSDIDGWVDSMEHNEFLNGPLIKGKLLP</sequence>
<dbReference type="EMBL" id="QEAN01000059">
    <property type="protein sequence ID" value="TPX51025.1"/>
    <property type="molecule type" value="Genomic_DNA"/>
</dbReference>
<proteinExistence type="predicted"/>
<dbReference type="OrthoDB" id="2117820at2759"/>
<organism evidence="2 5">
    <name type="scientific">Synchytrium endobioticum</name>
    <dbReference type="NCBI Taxonomy" id="286115"/>
    <lineage>
        <taxon>Eukaryota</taxon>
        <taxon>Fungi</taxon>
        <taxon>Fungi incertae sedis</taxon>
        <taxon>Chytridiomycota</taxon>
        <taxon>Chytridiomycota incertae sedis</taxon>
        <taxon>Chytridiomycetes</taxon>
        <taxon>Synchytriales</taxon>
        <taxon>Synchytriaceae</taxon>
        <taxon>Synchytrium</taxon>
    </lineage>
</organism>
<evidence type="ECO:0000313" key="4">
    <source>
        <dbReference type="Proteomes" id="UP000317494"/>
    </source>
</evidence>
<feature type="region of interest" description="Disordered" evidence="1">
    <location>
        <begin position="64"/>
        <end position="94"/>
    </location>
</feature>
<reference evidence="4 5" key="1">
    <citation type="journal article" date="2019" name="Sci. Rep.">
        <title>Comparative genomics of chytrid fungi reveal insights into the obligate biotrophic and pathogenic lifestyle of Synchytrium endobioticum.</title>
        <authorList>
            <person name="van de Vossenberg B.T.L.H."/>
            <person name="Warris S."/>
            <person name="Nguyen H.D.T."/>
            <person name="van Gent-Pelzer M.P.E."/>
            <person name="Joly D.L."/>
            <person name="van de Geest H.C."/>
            <person name="Bonants P.J.M."/>
            <person name="Smith D.S."/>
            <person name="Levesque C.A."/>
            <person name="van der Lee T.A.J."/>
        </authorList>
    </citation>
    <scope>NUCLEOTIDE SEQUENCE [LARGE SCALE GENOMIC DNA]</scope>
    <source>
        <strain evidence="2 5">LEV6574</strain>
        <strain evidence="3 4">MB42</strain>
    </source>
</reference>
<comment type="caution">
    <text evidence="2">The sequence shown here is derived from an EMBL/GenBank/DDBJ whole genome shotgun (WGS) entry which is preliminary data.</text>
</comment>
<dbReference type="Proteomes" id="UP000317494">
    <property type="component" value="Unassembled WGS sequence"/>
</dbReference>
<gene>
    <name evidence="2" type="ORF">SeLEV6574_g03973</name>
    <name evidence="3" type="ORF">SeMB42_g02047</name>
</gene>
<evidence type="ECO:0000313" key="3">
    <source>
        <dbReference type="EMBL" id="TPX51025.1"/>
    </source>
</evidence>
<evidence type="ECO:0000256" key="1">
    <source>
        <dbReference type="SAM" id="MobiDB-lite"/>
    </source>
</evidence>
<evidence type="ECO:0000313" key="2">
    <source>
        <dbReference type="EMBL" id="TPX45252.1"/>
    </source>
</evidence>
<dbReference type="Proteomes" id="UP000320475">
    <property type="component" value="Unassembled WGS sequence"/>
</dbReference>
<feature type="region of interest" description="Disordered" evidence="1">
    <location>
        <begin position="1"/>
        <end position="28"/>
    </location>
</feature>
<protein>
    <submittedName>
        <fullName evidence="2">Uncharacterized protein</fullName>
    </submittedName>
</protein>
<feature type="compositionally biased region" description="Low complexity" evidence="1">
    <location>
        <begin position="19"/>
        <end position="28"/>
    </location>
</feature>
<dbReference type="VEuPathDB" id="FungiDB:SeMB42_g02047"/>
<feature type="compositionally biased region" description="Low complexity" evidence="1">
    <location>
        <begin position="71"/>
        <end position="92"/>
    </location>
</feature>
<accession>A0A507D1C2</accession>
<name>A0A507D1C2_9FUNG</name>
<evidence type="ECO:0000313" key="5">
    <source>
        <dbReference type="Proteomes" id="UP000320475"/>
    </source>
</evidence>
<dbReference type="AlphaFoldDB" id="A0A507D1C2"/>
<keyword evidence="4" id="KW-1185">Reference proteome</keyword>